<evidence type="ECO:0000313" key="2">
    <source>
        <dbReference type="Proteomes" id="UP000594681"/>
    </source>
</evidence>
<dbReference type="EMBL" id="CP064954">
    <property type="protein sequence ID" value="QPK79267.1"/>
    <property type="molecule type" value="Genomic_DNA"/>
</dbReference>
<evidence type="ECO:0000313" key="1">
    <source>
        <dbReference type="EMBL" id="QPK79267.1"/>
    </source>
</evidence>
<dbReference type="Proteomes" id="UP000594681">
    <property type="component" value="Chromosome"/>
</dbReference>
<dbReference type="RefSeq" id="WP_165011159.1">
    <property type="nucleotide sequence ID" value="NZ_CP064954.1"/>
</dbReference>
<keyword evidence="2" id="KW-1185">Reference proteome</keyword>
<sequence length="268" mass="30476">MTSENVISNDSHRTRSEKTYLQIPGKVAYKTGTRPFLGRADDGHDYWCKRIESDHGHEAIVNEVAASIIGQRLNAHVRPWKIIYVPISLHGHMIGDSTERYRLTGTPLFGSLNLHTGTLQQGFSVIPFVNNDANHNHIPKLIAMWALCNVQEDLQVLTDNADDNSLWSIDHGFWFDSLPYPWQLTSLDHTGGIPHIPLLRQSIPSSCWDKAITALDNLDATLREELHQALPEEWGISEDKSARLISYVLERKDYTRKLLSDYKTGKRQ</sequence>
<gene>
    <name evidence="1" type="ORF">G7Y31_00590</name>
</gene>
<name>A0A7T0KER4_9CORY</name>
<protein>
    <submittedName>
        <fullName evidence="1">Uncharacterized protein</fullName>
    </submittedName>
</protein>
<accession>A0A7T0KER4</accession>
<dbReference type="KEGG" id="cliz:G7Y31_00590"/>
<dbReference type="AlphaFoldDB" id="A0A7T0KER4"/>
<proteinExistence type="predicted"/>
<reference evidence="1 2" key="1">
    <citation type="submission" date="2020-11" db="EMBL/GenBank/DDBJ databases">
        <title>Corynebacterium sp. ZJ-599.</title>
        <authorList>
            <person name="Zhou J."/>
        </authorList>
    </citation>
    <scope>NUCLEOTIDE SEQUENCE [LARGE SCALE GENOMIC DNA]</scope>
    <source>
        <strain evidence="1 2">ZJ-599</strain>
    </source>
</reference>
<organism evidence="1 2">
    <name type="scientific">Corynebacterium lizhenjunii</name>
    <dbReference type="NCBI Taxonomy" id="2709394"/>
    <lineage>
        <taxon>Bacteria</taxon>
        <taxon>Bacillati</taxon>
        <taxon>Actinomycetota</taxon>
        <taxon>Actinomycetes</taxon>
        <taxon>Mycobacteriales</taxon>
        <taxon>Corynebacteriaceae</taxon>
        <taxon>Corynebacterium</taxon>
    </lineage>
</organism>